<reference evidence="1 2" key="1">
    <citation type="submission" date="2024-06" db="EMBL/GenBank/DDBJ databases">
        <authorList>
            <person name="Chen R.Y."/>
        </authorList>
    </citation>
    <scope>NUCLEOTIDE SEQUENCE [LARGE SCALE GENOMIC DNA]</scope>
    <source>
        <strain evidence="1 2">D2</strain>
    </source>
</reference>
<dbReference type="RefSeq" id="WP_350401476.1">
    <property type="nucleotide sequence ID" value="NZ_JBELOE010000155.1"/>
</dbReference>
<evidence type="ECO:0008006" key="3">
    <source>
        <dbReference type="Google" id="ProtNLM"/>
    </source>
</evidence>
<dbReference type="EMBL" id="JBELOE010000155">
    <property type="protein sequence ID" value="MER2491930.1"/>
    <property type="molecule type" value="Genomic_DNA"/>
</dbReference>
<accession>A0ABV1RGS2</accession>
<gene>
    <name evidence="1" type="ORF">ABS311_08530</name>
</gene>
<proteinExistence type="predicted"/>
<protein>
    <recommendedName>
        <fullName evidence="3">IS4 family transposase</fullName>
    </recommendedName>
</protein>
<sequence length="78" mass="9080">FLFVAPCIVSLIAKWLAIYQLPGFFPIKLAIWAVFKSLRVVVNQILVQPHWRSHEQLIKNQKLRLNSGLKHIYADKLV</sequence>
<name>A0ABV1RGS2_9ALTE</name>
<organism evidence="1 2">
    <name type="scientific">Catenovulum sediminis</name>
    <dbReference type="NCBI Taxonomy" id="1740262"/>
    <lineage>
        <taxon>Bacteria</taxon>
        <taxon>Pseudomonadati</taxon>
        <taxon>Pseudomonadota</taxon>
        <taxon>Gammaproteobacteria</taxon>
        <taxon>Alteromonadales</taxon>
        <taxon>Alteromonadaceae</taxon>
        <taxon>Catenovulum</taxon>
    </lineage>
</organism>
<keyword evidence="2" id="KW-1185">Reference proteome</keyword>
<feature type="non-terminal residue" evidence="1">
    <location>
        <position position="1"/>
    </location>
</feature>
<dbReference type="Proteomes" id="UP001467690">
    <property type="component" value="Unassembled WGS sequence"/>
</dbReference>
<comment type="caution">
    <text evidence="1">The sequence shown here is derived from an EMBL/GenBank/DDBJ whole genome shotgun (WGS) entry which is preliminary data.</text>
</comment>
<evidence type="ECO:0000313" key="2">
    <source>
        <dbReference type="Proteomes" id="UP001467690"/>
    </source>
</evidence>
<evidence type="ECO:0000313" key="1">
    <source>
        <dbReference type="EMBL" id="MER2491930.1"/>
    </source>
</evidence>